<feature type="domain" description="Electron transfer flavoprotein alpha/beta-subunit N-terminal" evidence="8">
    <location>
        <begin position="23"/>
        <end position="216"/>
    </location>
</feature>
<comment type="similarity">
    <text evidence="2">Belongs to the ETF beta-subunit/FixA family.</text>
</comment>
<reference evidence="9 11" key="1">
    <citation type="journal article" date="2015" name="Genome Announc.">
        <title>Complete Genome Sequences for Two Strains of a Novel Fastidious, Partially Acid-Fast, Gram-Positive Corynebacterineae Bacterium, Derived from Human Clinical Samples.</title>
        <authorList>
            <person name="Nicholson A.C."/>
            <person name="Bell M."/>
            <person name="Humrighouse B.W."/>
            <person name="McQuiston J.R."/>
        </authorList>
    </citation>
    <scope>NUCLEOTIDE SEQUENCE [LARGE SCALE GENOMIC DNA]</scope>
    <source>
        <strain evidence="9 11">X1698</strain>
    </source>
</reference>
<dbReference type="InterPro" id="IPR014729">
    <property type="entry name" value="Rossmann-like_a/b/a_fold"/>
</dbReference>
<dbReference type="GeneID" id="84894297"/>
<reference evidence="9" key="2">
    <citation type="journal article" date="2016" name="Int. J. Syst. Evol. Microbiol.">
        <title>Lawsonella clevelandensis gen. nov., sp. nov., a new member of the suborder Corynebacterineae isolated from human abscesses.</title>
        <authorList>
            <person name="Bell M.E."/>
            <person name="Bernard K.A."/>
            <person name="Harrington S.M."/>
            <person name="Patel N.B."/>
            <person name="Tucker T.A."/>
            <person name="Metcalfe M.G."/>
            <person name="McQuiston J.R."/>
        </authorList>
    </citation>
    <scope>NUCLEOTIDE SEQUENCE</scope>
    <source>
        <strain evidence="9">X1698</strain>
    </source>
</reference>
<organism evidence="9 11">
    <name type="scientific">Lawsonella clevelandensis</name>
    <dbReference type="NCBI Taxonomy" id="1528099"/>
    <lineage>
        <taxon>Bacteria</taxon>
        <taxon>Bacillati</taxon>
        <taxon>Actinomycetota</taxon>
        <taxon>Actinomycetes</taxon>
        <taxon>Mycobacteriales</taxon>
        <taxon>Lawsonellaceae</taxon>
        <taxon>Lawsonella</taxon>
    </lineage>
</organism>
<evidence type="ECO:0000313" key="12">
    <source>
        <dbReference type="Proteomes" id="UP000324288"/>
    </source>
</evidence>
<dbReference type="KEGG" id="cbq:AL705_01445"/>
<sequence length="263" mass="27970">MSATVVLVKQVPDYETDNSLTDDFRLNRESVDKILDETNEHAVEAAVQLNDVLEIPHEIIALTMGPASAVEALRRAMAMGADRGIHICDDALVGSDAIQTGWVLANALGHIADTKLVICGDQSSDSGAGTVPAIIAEYLGIPALTSVHSLIVEPDGTLNAERATDGFTYHLSADMPALVSVTETMNEPRFPSFKGIMAAKKKEVTEWSLADIGVLPNQVGQTGAGTVVVNTTERPAKQQGEVFADNGDGAQRIMDYLVSEKLV</sequence>
<keyword evidence="6" id="KW-0249">Electron transport</keyword>
<dbReference type="RefSeq" id="WP_053961501.1">
    <property type="nucleotide sequence ID" value="NZ_CAJPTR010000001.1"/>
</dbReference>
<comment type="function">
    <text evidence="7">The electron transfer flavoprotein serves as a specific electron acceptor for other dehydrogenases. It transfers the electrons to the main respiratory chain via ETF-ubiquinone oxidoreductase (ETF dehydrogenase).</text>
</comment>
<dbReference type="PATRIC" id="fig|1528099.3.peg.297"/>
<evidence type="ECO:0000256" key="4">
    <source>
        <dbReference type="ARBA" id="ARBA00016797"/>
    </source>
</evidence>
<evidence type="ECO:0000256" key="7">
    <source>
        <dbReference type="ARBA" id="ARBA00025649"/>
    </source>
</evidence>
<name>A0A0M4MBE0_9ACTN</name>
<dbReference type="InterPro" id="IPR033948">
    <property type="entry name" value="ETF_beta_N"/>
</dbReference>
<dbReference type="Pfam" id="PF01012">
    <property type="entry name" value="ETF"/>
    <property type="match status" value="1"/>
</dbReference>
<reference evidence="10 12" key="3">
    <citation type="submission" date="2019-04" db="EMBL/GenBank/DDBJ databases">
        <authorList>
            <person name="Seth-Smith MB H."/>
            <person name="Seth-Smith H."/>
        </authorList>
    </citation>
    <scope>NUCLEOTIDE SEQUENCE [LARGE SCALE GENOMIC DNA]</scope>
    <source>
        <strain evidence="10">USB-603019</strain>
    </source>
</reference>
<evidence type="ECO:0000313" key="10">
    <source>
        <dbReference type="EMBL" id="VHN99887.1"/>
    </source>
</evidence>
<dbReference type="GO" id="GO:0009055">
    <property type="term" value="F:electron transfer activity"/>
    <property type="evidence" value="ECO:0007669"/>
    <property type="project" value="InterPro"/>
</dbReference>
<keyword evidence="5" id="KW-0813">Transport</keyword>
<evidence type="ECO:0000256" key="5">
    <source>
        <dbReference type="ARBA" id="ARBA00022448"/>
    </source>
</evidence>
<dbReference type="EMBL" id="LR584267">
    <property type="protein sequence ID" value="VHN99887.1"/>
    <property type="molecule type" value="Genomic_DNA"/>
</dbReference>
<evidence type="ECO:0000313" key="9">
    <source>
        <dbReference type="EMBL" id="ALE18596.1"/>
    </source>
</evidence>
<dbReference type="Gene3D" id="3.40.50.620">
    <property type="entry name" value="HUPs"/>
    <property type="match status" value="1"/>
</dbReference>
<gene>
    <name evidence="10" type="primary">etfB</name>
    <name evidence="9" type="ORF">AL705_01445</name>
    <name evidence="10" type="ORF">LC603019_00301</name>
</gene>
<dbReference type="STRING" id="1528099.AL705_01445"/>
<proteinExistence type="inferred from homology"/>
<dbReference type="EMBL" id="CP012390">
    <property type="protein sequence ID" value="ALE18596.1"/>
    <property type="molecule type" value="Genomic_DNA"/>
</dbReference>
<dbReference type="PANTHER" id="PTHR21294:SF8">
    <property type="entry name" value="ELECTRON TRANSFER FLAVOPROTEIN SUBUNIT BETA"/>
    <property type="match status" value="1"/>
</dbReference>
<protein>
    <recommendedName>
        <fullName evidence="4">Electron transfer flavoprotein subunit beta</fullName>
    </recommendedName>
</protein>
<keyword evidence="12" id="KW-1185">Reference proteome</keyword>
<dbReference type="PANTHER" id="PTHR21294">
    <property type="entry name" value="ELECTRON TRANSFER FLAVOPROTEIN BETA-SUBUNIT"/>
    <property type="match status" value="1"/>
</dbReference>
<dbReference type="OrthoDB" id="9804960at2"/>
<evidence type="ECO:0000259" key="8">
    <source>
        <dbReference type="SMART" id="SM00893"/>
    </source>
</evidence>
<dbReference type="CDD" id="cd01714">
    <property type="entry name" value="ETF_beta"/>
    <property type="match status" value="1"/>
</dbReference>
<dbReference type="Proteomes" id="UP000068137">
    <property type="component" value="Chromosome"/>
</dbReference>
<comment type="subunit">
    <text evidence="3">Heterodimer of an alpha and a beta subunit.</text>
</comment>
<dbReference type="AlphaFoldDB" id="A0A0M4MBE0"/>
<dbReference type="SMART" id="SM00893">
    <property type="entry name" value="ETF"/>
    <property type="match status" value="1"/>
</dbReference>
<evidence type="ECO:0000256" key="2">
    <source>
        <dbReference type="ARBA" id="ARBA00007557"/>
    </source>
</evidence>
<evidence type="ECO:0000256" key="6">
    <source>
        <dbReference type="ARBA" id="ARBA00022982"/>
    </source>
</evidence>
<dbReference type="PIRSF" id="PIRSF000090">
    <property type="entry name" value="Beta-ETF"/>
    <property type="match status" value="1"/>
</dbReference>
<dbReference type="Proteomes" id="UP000324288">
    <property type="component" value="Chromosome"/>
</dbReference>
<evidence type="ECO:0000256" key="1">
    <source>
        <dbReference type="ARBA" id="ARBA00001974"/>
    </source>
</evidence>
<evidence type="ECO:0000313" key="11">
    <source>
        <dbReference type="Proteomes" id="UP000068137"/>
    </source>
</evidence>
<comment type="cofactor">
    <cofactor evidence="1">
        <name>FAD</name>
        <dbReference type="ChEBI" id="CHEBI:57692"/>
    </cofactor>
</comment>
<dbReference type="GO" id="GO:0005829">
    <property type="term" value="C:cytosol"/>
    <property type="evidence" value="ECO:0007669"/>
    <property type="project" value="TreeGrafter"/>
</dbReference>
<dbReference type="InterPro" id="IPR014730">
    <property type="entry name" value="ETF_a/b_N"/>
</dbReference>
<accession>A0A0M4MBE0</accession>
<evidence type="ECO:0000256" key="3">
    <source>
        <dbReference type="ARBA" id="ARBA00011355"/>
    </source>
</evidence>
<dbReference type="SUPFAM" id="SSF52402">
    <property type="entry name" value="Adenine nucleotide alpha hydrolases-like"/>
    <property type="match status" value="1"/>
</dbReference>
<dbReference type="InterPro" id="IPR012255">
    <property type="entry name" value="ETF_b"/>
</dbReference>